<dbReference type="EMBL" id="JAQQWM010000008">
    <property type="protein sequence ID" value="KAK8053107.1"/>
    <property type="molecule type" value="Genomic_DNA"/>
</dbReference>
<organism evidence="2 3">
    <name type="scientific">Apiospora saccharicola</name>
    <dbReference type="NCBI Taxonomy" id="335842"/>
    <lineage>
        <taxon>Eukaryota</taxon>
        <taxon>Fungi</taxon>
        <taxon>Dikarya</taxon>
        <taxon>Ascomycota</taxon>
        <taxon>Pezizomycotina</taxon>
        <taxon>Sordariomycetes</taxon>
        <taxon>Xylariomycetidae</taxon>
        <taxon>Amphisphaeriales</taxon>
        <taxon>Apiosporaceae</taxon>
        <taxon>Apiospora</taxon>
    </lineage>
</organism>
<feature type="region of interest" description="Disordered" evidence="1">
    <location>
        <begin position="1"/>
        <end position="89"/>
    </location>
</feature>
<dbReference type="Proteomes" id="UP001446871">
    <property type="component" value="Unassembled WGS sequence"/>
</dbReference>
<name>A0ABR1U323_9PEZI</name>
<reference evidence="2 3" key="1">
    <citation type="submission" date="2023-01" db="EMBL/GenBank/DDBJ databases">
        <title>Analysis of 21 Apiospora genomes using comparative genomics revels a genus with tremendous synthesis potential of carbohydrate active enzymes and secondary metabolites.</title>
        <authorList>
            <person name="Sorensen T."/>
        </authorList>
    </citation>
    <scope>NUCLEOTIDE SEQUENCE [LARGE SCALE GENOMIC DNA]</scope>
    <source>
        <strain evidence="2 3">CBS 83171</strain>
    </source>
</reference>
<comment type="caution">
    <text evidence="2">The sequence shown here is derived from an EMBL/GenBank/DDBJ whole genome shotgun (WGS) entry which is preliminary data.</text>
</comment>
<keyword evidence="3" id="KW-1185">Reference proteome</keyword>
<accession>A0ABR1U323</accession>
<evidence type="ECO:0000256" key="1">
    <source>
        <dbReference type="SAM" id="MobiDB-lite"/>
    </source>
</evidence>
<sequence>MFPVKHNHSNTEEPAEYAGTMSEDGNINGDLHKTDARQNGDSDYEVRVKRVPATAPPNSMSSSDEDTLEPVPPDGQEGGGDDACAATTS</sequence>
<evidence type="ECO:0000313" key="2">
    <source>
        <dbReference type="EMBL" id="KAK8053107.1"/>
    </source>
</evidence>
<feature type="compositionally biased region" description="Basic and acidic residues" evidence="1">
    <location>
        <begin position="30"/>
        <end position="48"/>
    </location>
</feature>
<protein>
    <submittedName>
        <fullName evidence="2">Uncharacterized protein</fullName>
    </submittedName>
</protein>
<proteinExistence type="predicted"/>
<gene>
    <name evidence="2" type="ORF">PG996_012408</name>
</gene>
<evidence type="ECO:0000313" key="3">
    <source>
        <dbReference type="Proteomes" id="UP001446871"/>
    </source>
</evidence>